<dbReference type="Proteomes" id="UP001204621">
    <property type="component" value="Unassembled WGS sequence"/>
</dbReference>
<reference evidence="1 2" key="1">
    <citation type="submission" date="2022-08" db="EMBL/GenBank/DDBJ databases">
        <title>Reclassification of Massilia species as members of the genera Telluria, Duganella, Pseudoduganella, Mokoshia gen. nov. and Zemynaea gen. nov. using orthogonal and non-orthogonal genome-based approaches.</title>
        <authorList>
            <person name="Bowman J.P."/>
        </authorList>
    </citation>
    <scope>NUCLEOTIDE SEQUENCE [LARGE SCALE GENOMIC DNA]</scope>
    <source>
        <strain evidence="1 2">JCM 31606</strain>
    </source>
</reference>
<sequence>MALLAPIRTIPDPAHPARPAALDPALERLEARLADAALGDPHELTLARGMAGVLLMATRMAQLLPSPQRRTRVTRLAGAIADALGDCALDAGLWSGVVGVLYALEYVRAVDPSLLGEHEDAVREFVTDMDEVLAGAAHPRQHFDLISGQCGIGAYALVRTDTGAARRIYAAAELGLRDSAERDASHCAWRAPAGVPARPGYDLGVAHGVPGVIGLLAHALRLGIGTGDTAQLLDQSLCWLRAHQDLSLQHSRFASVTSRPHESSRLAWCYGDLGIAAVLSVAAGTNGEVALASWWRALAGRRVEQPAASWQLADDALCHGRAGVLHILDGLLAHGLDSLAARDLAAELEAALARSVGAVRNVQNYGLLDGWSGVVLALAESSLGQRARGRPWNLCMLTPA</sequence>
<protein>
    <recommendedName>
        <fullName evidence="3">Lanthionine synthetase</fullName>
    </recommendedName>
</protein>
<dbReference type="InterPro" id="IPR007822">
    <property type="entry name" value="LANC-like"/>
</dbReference>
<dbReference type="Gene3D" id="1.50.10.20">
    <property type="match status" value="1"/>
</dbReference>
<evidence type="ECO:0000313" key="2">
    <source>
        <dbReference type="Proteomes" id="UP001204621"/>
    </source>
</evidence>
<organism evidence="1 2">
    <name type="scientific">Massilia terrae</name>
    <dbReference type="NCBI Taxonomy" id="1811224"/>
    <lineage>
        <taxon>Bacteria</taxon>
        <taxon>Pseudomonadati</taxon>
        <taxon>Pseudomonadota</taxon>
        <taxon>Betaproteobacteria</taxon>
        <taxon>Burkholderiales</taxon>
        <taxon>Oxalobacteraceae</taxon>
        <taxon>Telluria group</taxon>
        <taxon>Massilia</taxon>
    </lineage>
</organism>
<comment type="caution">
    <text evidence="1">The sequence shown here is derived from an EMBL/GenBank/DDBJ whole genome shotgun (WGS) entry which is preliminary data.</text>
</comment>
<dbReference type="EMBL" id="JANUGU010000006">
    <property type="protein sequence ID" value="MCS0659957.1"/>
    <property type="molecule type" value="Genomic_DNA"/>
</dbReference>
<accession>A0ABT2D190</accession>
<proteinExistence type="predicted"/>
<keyword evidence="2" id="KW-1185">Reference proteome</keyword>
<evidence type="ECO:0008006" key="3">
    <source>
        <dbReference type="Google" id="ProtNLM"/>
    </source>
</evidence>
<gene>
    <name evidence="1" type="ORF">NX778_17940</name>
</gene>
<name>A0ABT2D190_9BURK</name>
<dbReference type="PRINTS" id="PR01955">
    <property type="entry name" value="LANCFRANKIA"/>
</dbReference>
<dbReference type="Pfam" id="PF05147">
    <property type="entry name" value="LANC_like"/>
    <property type="match status" value="1"/>
</dbReference>
<dbReference type="RefSeq" id="WP_258813149.1">
    <property type="nucleotide sequence ID" value="NZ_JANUGU010000006.1"/>
</dbReference>
<evidence type="ECO:0000313" key="1">
    <source>
        <dbReference type="EMBL" id="MCS0659957.1"/>
    </source>
</evidence>
<dbReference type="PRINTS" id="PR01950">
    <property type="entry name" value="LANCSUPER"/>
</dbReference>
<dbReference type="SUPFAM" id="SSF158745">
    <property type="entry name" value="LanC-like"/>
    <property type="match status" value="1"/>
</dbReference>
<dbReference type="SMART" id="SM01260">
    <property type="entry name" value="LANC_like"/>
    <property type="match status" value="1"/>
</dbReference>